<name>A0A1D8NA49_YARLL</name>
<evidence type="ECO:0000256" key="1">
    <source>
        <dbReference type="SAM" id="Phobius"/>
    </source>
</evidence>
<organism evidence="2 3">
    <name type="scientific">Yarrowia lipolytica</name>
    <name type="common">Candida lipolytica</name>
    <dbReference type="NCBI Taxonomy" id="4952"/>
    <lineage>
        <taxon>Eukaryota</taxon>
        <taxon>Fungi</taxon>
        <taxon>Dikarya</taxon>
        <taxon>Ascomycota</taxon>
        <taxon>Saccharomycotina</taxon>
        <taxon>Dipodascomycetes</taxon>
        <taxon>Dipodascales</taxon>
        <taxon>Dipodascales incertae sedis</taxon>
        <taxon>Yarrowia</taxon>
    </lineage>
</organism>
<sequence>MWTKTRIYIICVDLVKLIPRGLKQCITKVCGFGGPNHKRRKRETRLVLHYIFSAAGGLYLCSIDDHRAMFHRRWPAFWAGKVV</sequence>
<dbReference type="VEuPathDB" id="FungiDB:YALI1_C10382g"/>
<keyword evidence="1" id="KW-0812">Transmembrane</keyword>
<feature type="transmembrane region" description="Helical" evidence="1">
    <location>
        <begin position="46"/>
        <end position="63"/>
    </location>
</feature>
<dbReference type="RefSeq" id="XP_068138343.1">
    <property type="nucleotide sequence ID" value="XM_068282242.1"/>
</dbReference>
<dbReference type="Proteomes" id="UP000182444">
    <property type="component" value="Chromosome 1C"/>
</dbReference>
<keyword evidence="1" id="KW-0472">Membrane</keyword>
<gene>
    <name evidence="2" type="ORF">YALI1_C10382g</name>
</gene>
<dbReference type="GeneID" id="94582880"/>
<protein>
    <submittedName>
        <fullName evidence="2">Uncharacterized protein</fullName>
    </submittedName>
</protein>
<evidence type="ECO:0000313" key="3">
    <source>
        <dbReference type="Proteomes" id="UP000182444"/>
    </source>
</evidence>
<dbReference type="AlphaFoldDB" id="A0A1D8NA49"/>
<reference evidence="2 3" key="1">
    <citation type="journal article" date="2016" name="PLoS ONE">
        <title>Sequence Assembly of Yarrowia lipolytica Strain W29/CLIB89 Shows Transposable Element Diversity.</title>
        <authorList>
            <person name="Magnan C."/>
            <person name="Yu J."/>
            <person name="Chang I."/>
            <person name="Jahn E."/>
            <person name="Kanomata Y."/>
            <person name="Wu J."/>
            <person name="Zeller M."/>
            <person name="Oakes M."/>
            <person name="Baldi P."/>
            <person name="Sandmeyer S."/>
        </authorList>
    </citation>
    <scope>NUCLEOTIDE SEQUENCE [LARGE SCALE GENOMIC DNA]</scope>
    <source>
        <strain evidence="3">CLIB89(W29)</strain>
    </source>
</reference>
<evidence type="ECO:0000313" key="2">
    <source>
        <dbReference type="EMBL" id="AOW02493.1"/>
    </source>
</evidence>
<dbReference type="EMBL" id="CP017555">
    <property type="protein sequence ID" value="AOW02493.1"/>
    <property type="molecule type" value="Genomic_DNA"/>
</dbReference>
<keyword evidence="1" id="KW-1133">Transmembrane helix</keyword>
<proteinExistence type="predicted"/>
<accession>A0A1D8NA49</accession>